<dbReference type="InParanoid" id="A0A165F2G3"/>
<dbReference type="RefSeq" id="XP_040765973.1">
    <property type="nucleotide sequence ID" value="XM_040914839.1"/>
</dbReference>
<keyword evidence="2" id="KW-1185">Reference proteome</keyword>
<proteinExistence type="predicted"/>
<dbReference type="AlphaFoldDB" id="A0A165F2G3"/>
<protein>
    <submittedName>
        <fullName evidence="1">Uncharacterized protein</fullName>
    </submittedName>
</protein>
<organism evidence="1 2">
    <name type="scientific">Laetiporus sulphureus 93-53</name>
    <dbReference type="NCBI Taxonomy" id="1314785"/>
    <lineage>
        <taxon>Eukaryota</taxon>
        <taxon>Fungi</taxon>
        <taxon>Dikarya</taxon>
        <taxon>Basidiomycota</taxon>
        <taxon>Agaricomycotina</taxon>
        <taxon>Agaricomycetes</taxon>
        <taxon>Polyporales</taxon>
        <taxon>Laetiporus</taxon>
    </lineage>
</organism>
<dbReference type="Proteomes" id="UP000076871">
    <property type="component" value="Unassembled WGS sequence"/>
</dbReference>
<dbReference type="EMBL" id="KV427616">
    <property type="protein sequence ID" value="KZT08233.1"/>
    <property type="molecule type" value="Genomic_DNA"/>
</dbReference>
<sequence>MVCARTGSLVRGNLAAKSGHSSSIHFVRVSLLHGEPTPASNSLQMALQKSTLCYNHCGRLCSLVWWLIVSVQMTSRFLLVPEMRAALNPAKAEPLRPSFYHRRTQPKTYHEECELTTLANKFGEIRGMFYGKVWDEEYPEQPQHRVHELLKEYAGVISDMQVWSAMSHIHILVRSTRRLMWLGRSPKMHR</sequence>
<evidence type="ECO:0000313" key="2">
    <source>
        <dbReference type="Proteomes" id="UP000076871"/>
    </source>
</evidence>
<accession>A0A165F2G3</accession>
<dbReference type="GeneID" id="63831866"/>
<name>A0A165F2G3_9APHY</name>
<reference evidence="1 2" key="1">
    <citation type="journal article" date="2016" name="Mol. Biol. Evol.">
        <title>Comparative Genomics of Early-Diverging Mushroom-Forming Fungi Provides Insights into the Origins of Lignocellulose Decay Capabilities.</title>
        <authorList>
            <person name="Nagy L.G."/>
            <person name="Riley R."/>
            <person name="Tritt A."/>
            <person name="Adam C."/>
            <person name="Daum C."/>
            <person name="Floudas D."/>
            <person name="Sun H."/>
            <person name="Yadav J.S."/>
            <person name="Pangilinan J."/>
            <person name="Larsson K.H."/>
            <person name="Matsuura K."/>
            <person name="Barry K."/>
            <person name="Labutti K."/>
            <person name="Kuo R."/>
            <person name="Ohm R.A."/>
            <person name="Bhattacharya S.S."/>
            <person name="Shirouzu T."/>
            <person name="Yoshinaga Y."/>
            <person name="Martin F.M."/>
            <person name="Grigoriev I.V."/>
            <person name="Hibbett D.S."/>
        </authorList>
    </citation>
    <scope>NUCLEOTIDE SEQUENCE [LARGE SCALE GENOMIC DNA]</scope>
    <source>
        <strain evidence="1 2">93-53</strain>
    </source>
</reference>
<evidence type="ECO:0000313" key="1">
    <source>
        <dbReference type="EMBL" id="KZT08233.1"/>
    </source>
</evidence>
<gene>
    <name evidence="1" type="ORF">LAESUDRAFT_81998</name>
</gene>